<keyword evidence="3" id="KW-1185">Reference proteome</keyword>
<dbReference type="EMBL" id="LR134313">
    <property type="protein sequence ID" value="VEF02498.1"/>
    <property type="molecule type" value="Genomic_DNA"/>
</dbReference>
<feature type="region of interest" description="Disordered" evidence="1">
    <location>
        <begin position="504"/>
        <end position="536"/>
    </location>
</feature>
<evidence type="ECO:0000256" key="1">
    <source>
        <dbReference type="SAM" id="MobiDB-lite"/>
    </source>
</evidence>
<dbReference type="KEGG" id="nci:NCTC10296_01823"/>
<proteinExistence type="predicted"/>
<evidence type="ECO:0000313" key="3">
    <source>
        <dbReference type="Proteomes" id="UP000279284"/>
    </source>
</evidence>
<evidence type="ECO:0000313" key="2">
    <source>
        <dbReference type="EMBL" id="VEF02498.1"/>
    </source>
</evidence>
<dbReference type="Proteomes" id="UP000279284">
    <property type="component" value="Chromosome"/>
</dbReference>
<gene>
    <name evidence="2" type="ORF">NCTC10296_01823</name>
</gene>
<name>A0A3S4SH57_9NEIS</name>
<organism evidence="2 3">
    <name type="scientific">Neisseria canis</name>
    <dbReference type="NCBI Taxonomy" id="493"/>
    <lineage>
        <taxon>Bacteria</taxon>
        <taxon>Pseudomonadati</taxon>
        <taxon>Pseudomonadota</taxon>
        <taxon>Betaproteobacteria</taxon>
        <taxon>Neisseriales</taxon>
        <taxon>Neisseriaceae</taxon>
        <taxon>Neisseria</taxon>
    </lineage>
</organism>
<accession>A0A3S4SH57</accession>
<dbReference type="STRING" id="493.BWD07_02740"/>
<feature type="compositionally biased region" description="Basic and acidic residues" evidence="1">
    <location>
        <begin position="504"/>
        <end position="521"/>
    </location>
</feature>
<sequence length="563" mass="63583">MFPTKNTFSPTAVMSPEEYNKTLMQCWKMLQAGRRVSIHRSLIQITGNDIKTAAFLSQLLYWLRVGTEVEQWDGWIFKSIQQTEYETGLTKTEQRKCKDDLKKLGFIQTGFFGQGRNLAFKINIDAICKAVCAHFGVQNMSQITLEDWRKQELDFFRIYFSDSVVYHMSLVQMTGDIYIAIMLSDILYNCAKNGSETSKLFKRQRLFSTATMLEWENRTFITRTTQNRARKFLKHHGLIVEAHYLRNARIFTHPDGLLLMQLLKQRVRLPKLNQSVKPHAAHPEMQQQSLLPQSAFSENCGNIAKPATPQVLNPASSGLASAESCNSQMLNPASSGLASAESCNSQMLNPASSGLASAESCNSQMLNPASSGLASAESCNSLIYKKPTVFSITTTTNSHEQSEHSENGRNDVVVVVDECLNQEHQARPFVAVGRFSGLVFPPNIHPEDKSSVIKIFNQYLPNADLETYQQILDETGAGGKNIKNPLSYIVGITKNAAKGEFEPTRAKQYRRQRETAERNRANYENSLRQKFSEEENCLQTAEESRAALREYLKRNTSSQQHKK</sequence>
<reference evidence="2 3" key="1">
    <citation type="submission" date="2018-12" db="EMBL/GenBank/DDBJ databases">
        <authorList>
            <consortium name="Pathogen Informatics"/>
        </authorList>
    </citation>
    <scope>NUCLEOTIDE SEQUENCE [LARGE SCALE GENOMIC DNA]</scope>
    <source>
        <strain evidence="2 3">NCTC10296</strain>
    </source>
</reference>
<protein>
    <recommendedName>
        <fullName evidence="4">Replication protein</fullName>
    </recommendedName>
</protein>
<dbReference type="AlphaFoldDB" id="A0A3S4SH57"/>
<evidence type="ECO:0008006" key="4">
    <source>
        <dbReference type="Google" id="ProtNLM"/>
    </source>
</evidence>